<accession>A0A6J3F7H5</accession>
<evidence type="ECO:0000313" key="2">
    <source>
        <dbReference type="Proteomes" id="UP000504640"/>
    </source>
</evidence>
<keyword evidence="2" id="KW-1185">Reference proteome</keyword>
<dbReference type="AlphaFoldDB" id="A0A6J3F7H5"/>
<organism evidence="2 3">
    <name type="scientific">Sapajus apella</name>
    <name type="common">Brown-capped capuchin</name>
    <name type="synonym">Cebus apella</name>
    <dbReference type="NCBI Taxonomy" id="9515"/>
    <lineage>
        <taxon>Eukaryota</taxon>
        <taxon>Metazoa</taxon>
        <taxon>Chordata</taxon>
        <taxon>Craniata</taxon>
        <taxon>Vertebrata</taxon>
        <taxon>Euteleostomi</taxon>
        <taxon>Mammalia</taxon>
        <taxon>Eutheria</taxon>
        <taxon>Euarchontoglires</taxon>
        <taxon>Primates</taxon>
        <taxon>Haplorrhini</taxon>
        <taxon>Platyrrhini</taxon>
        <taxon>Cebidae</taxon>
        <taxon>Cebinae</taxon>
        <taxon>Sapajus</taxon>
    </lineage>
</organism>
<dbReference type="GeneID" id="116528401"/>
<gene>
    <name evidence="3" type="primary">LOC116528401</name>
</gene>
<reference evidence="3" key="1">
    <citation type="submission" date="2025-08" db="UniProtKB">
        <authorList>
            <consortium name="RefSeq"/>
        </authorList>
    </citation>
    <scope>IDENTIFICATION</scope>
    <source>
        <tissue evidence="3">Blood</tissue>
    </source>
</reference>
<dbReference type="Proteomes" id="UP000504640">
    <property type="component" value="Unplaced"/>
</dbReference>
<protein>
    <submittedName>
        <fullName evidence="3">Uncharacterized protein LOC116528401</fullName>
    </submittedName>
</protein>
<name>A0A6J3F7H5_SAPAP</name>
<feature type="region of interest" description="Disordered" evidence="1">
    <location>
        <begin position="1"/>
        <end position="25"/>
    </location>
</feature>
<proteinExistence type="predicted"/>
<evidence type="ECO:0000256" key="1">
    <source>
        <dbReference type="SAM" id="MobiDB-lite"/>
    </source>
</evidence>
<feature type="compositionally biased region" description="Polar residues" evidence="1">
    <location>
        <begin position="10"/>
        <end position="20"/>
    </location>
</feature>
<evidence type="ECO:0000313" key="3">
    <source>
        <dbReference type="RefSeq" id="XP_032101530.1"/>
    </source>
</evidence>
<dbReference type="RefSeq" id="XP_032101530.1">
    <property type="nucleotide sequence ID" value="XM_032245639.1"/>
</dbReference>
<sequence>MGAEPAGTETEMQMPTQPAQPRTARGENPLLAPSLGCRWAQEAGTTLTKAESFVGDFLPRTVTLSPCNRFPLKTLRKGLALCCPFRLARDWTKPGAATEWSSGAPASAHPLPARRPSALGPRHQFLGRKARGQRALLSVSGNKCFPLSHGGFPSGTERKGAWATPRLPPDHWPGAPAGRRPNAGLGLLPRFRARGELQLAHHCQPCALPQSACRRRRSAHLLFLVTPAPISFLEGRFSPSQPVPRLLLALFPPPPPQPHPFPSNRRP</sequence>